<reference evidence="2 5" key="3">
    <citation type="journal article" date="2017" name="Nat. Microbiol.">
        <title>Natural product diversity associated with the nematode symbionts Photorhabdus and Xenorhabdus.</title>
        <authorList>
            <person name="Tobias N.J."/>
            <person name="Wolff H."/>
            <person name="Djahanschiri B."/>
            <person name="Grundmann F."/>
            <person name="Kronenwerth M."/>
            <person name="Shi Y.M."/>
            <person name="Simonyi S."/>
            <person name="Grun P."/>
            <person name="Shapiro-Ilan D."/>
            <person name="Pidot S.J."/>
            <person name="Stinear T.P."/>
            <person name="Ebersberger I."/>
            <person name="Bode H.B."/>
        </authorList>
    </citation>
    <scope>NUCLEOTIDE SEQUENCE [LARGE SCALE GENOMIC DNA]</scope>
    <source>
        <strain evidence="2 5">DSM 16336</strain>
    </source>
</reference>
<dbReference type="EMBL" id="FTLG01000019">
    <property type="protein sequence ID" value="SIP71390.1"/>
    <property type="molecule type" value="Genomic_DNA"/>
</dbReference>
<dbReference type="Gene3D" id="3.40.630.30">
    <property type="match status" value="1"/>
</dbReference>
<protein>
    <submittedName>
        <fullName evidence="2">GNAT family N-acetyltransferase</fullName>
    </submittedName>
</protein>
<accession>A0A1N6MRD7</accession>
<dbReference type="Proteomes" id="UP000224871">
    <property type="component" value="Unassembled WGS sequence"/>
</dbReference>
<dbReference type="GO" id="GO:0016747">
    <property type="term" value="F:acyltransferase activity, transferring groups other than amino-acyl groups"/>
    <property type="evidence" value="ECO:0007669"/>
    <property type="project" value="InterPro"/>
</dbReference>
<evidence type="ECO:0000313" key="2">
    <source>
        <dbReference type="EMBL" id="PHM33165.1"/>
    </source>
</evidence>
<proteinExistence type="predicted"/>
<reference evidence="3" key="2">
    <citation type="submission" date="2016-12" db="EMBL/GenBank/DDBJ databases">
        <authorList>
            <person name="Song W.-J."/>
            <person name="Kurnit D.M."/>
        </authorList>
    </citation>
    <scope>NUCLEOTIDE SEQUENCE [LARGE SCALE GENOMIC DNA]</scope>
    <source>
        <strain evidence="3">HGB1681</strain>
    </source>
</reference>
<evidence type="ECO:0000313" key="5">
    <source>
        <dbReference type="Proteomes" id="UP000224871"/>
    </source>
</evidence>
<dbReference type="InterPro" id="IPR000182">
    <property type="entry name" value="GNAT_dom"/>
</dbReference>
<dbReference type="Pfam" id="PF00583">
    <property type="entry name" value="Acetyltransf_1"/>
    <property type="match status" value="1"/>
</dbReference>
<sequence length="339" mass="38230">MTTFPSAILDPAIVDSAIQIRCYQSGDGKHISQLFRGVYGDSYVYPDIYLPKLIDDYQTTGKWYSALAFYRGRLIGHASLVKDMEQQDQAELALVVVCPQFQGKGIAKSLGRYLCHYAKEKQYRLLTIKQVCSHHKSQYLAQNLGFYSTALMLDYVDSPFGLPEPESIVQGVLPLQAFPLPKLNWPKPWQNWTDQIGEYVGKSLSDEGQESYSAFSVDAITSGLFTSKVNGRRLEITLYEADSDFLSEIIDYPSNQLIYLKLPASEAGLKLYPQLQNGGFRFAGLCPDTHKGWLLLWLRGYQSTPYQFSDASTQHLYQMELAKMTAHSRQSPVSELIPG</sequence>
<dbReference type="RefSeq" id="WP_086954790.1">
    <property type="nucleotide sequence ID" value="NZ_CAWNQC010000232.1"/>
</dbReference>
<evidence type="ECO:0000259" key="1">
    <source>
        <dbReference type="PROSITE" id="PS51186"/>
    </source>
</evidence>
<dbReference type="Proteomes" id="UP000196435">
    <property type="component" value="Unassembled WGS sequence"/>
</dbReference>
<dbReference type="SUPFAM" id="SSF55729">
    <property type="entry name" value="Acyl-CoA N-acyltransferases (Nat)"/>
    <property type="match status" value="1"/>
</dbReference>
<organism evidence="3 4">
    <name type="scientific">Xenorhabdus innexi</name>
    <dbReference type="NCBI Taxonomy" id="290109"/>
    <lineage>
        <taxon>Bacteria</taxon>
        <taxon>Pseudomonadati</taxon>
        <taxon>Pseudomonadota</taxon>
        <taxon>Gammaproteobacteria</taxon>
        <taxon>Enterobacterales</taxon>
        <taxon>Morganellaceae</taxon>
        <taxon>Xenorhabdus</taxon>
    </lineage>
</organism>
<keyword evidence="5" id="KW-1185">Reference proteome</keyword>
<dbReference type="PROSITE" id="PS51186">
    <property type="entry name" value="GNAT"/>
    <property type="match status" value="1"/>
</dbReference>
<reference evidence="4" key="1">
    <citation type="submission" date="2016-12" db="EMBL/GenBank/DDBJ databases">
        <authorList>
            <person name="Gaudriault S."/>
        </authorList>
    </citation>
    <scope>NUCLEOTIDE SEQUENCE [LARGE SCALE GENOMIC DNA]</scope>
    <source>
        <strain evidence="4">HGB1681 (deposited as PTA-6826 in the American Type Culture Collection)</strain>
    </source>
</reference>
<name>A0A1N6MRD7_9GAMM</name>
<dbReference type="OrthoDB" id="7350013at2"/>
<dbReference type="EMBL" id="NIBU01000035">
    <property type="protein sequence ID" value="PHM33165.1"/>
    <property type="molecule type" value="Genomic_DNA"/>
</dbReference>
<dbReference type="AlphaFoldDB" id="A0A1N6MRD7"/>
<evidence type="ECO:0000313" key="4">
    <source>
        <dbReference type="Proteomes" id="UP000196435"/>
    </source>
</evidence>
<gene>
    <name evidence="2" type="ORF">Xinn_02693</name>
    <name evidence="3" type="ORF">XIS1_1150007</name>
</gene>
<evidence type="ECO:0000313" key="3">
    <source>
        <dbReference type="EMBL" id="SIP71390.1"/>
    </source>
</evidence>
<dbReference type="InterPro" id="IPR016181">
    <property type="entry name" value="Acyl_CoA_acyltransferase"/>
</dbReference>
<dbReference type="CDD" id="cd04301">
    <property type="entry name" value="NAT_SF"/>
    <property type="match status" value="1"/>
</dbReference>
<feature type="domain" description="N-acetyltransferase" evidence="1">
    <location>
        <begin position="18"/>
        <end position="169"/>
    </location>
</feature>